<dbReference type="HOGENOM" id="CLU_041774_1_0_11"/>
<name>A0A0C5FP21_9ACTN</name>
<dbReference type="EMBL" id="CP010849">
    <property type="protein sequence ID" value="AJP01667.1"/>
    <property type="molecule type" value="Genomic_DNA"/>
</dbReference>
<dbReference type="AlphaFoldDB" id="A0A0C5FP21"/>
<organism evidence="1 2">
    <name type="scientific">Streptomyces cyaneogriseus subsp. noncyanogenus</name>
    <dbReference type="NCBI Taxonomy" id="477245"/>
    <lineage>
        <taxon>Bacteria</taxon>
        <taxon>Bacillati</taxon>
        <taxon>Actinomycetota</taxon>
        <taxon>Actinomycetes</taxon>
        <taxon>Kitasatosporales</taxon>
        <taxon>Streptomycetaceae</taxon>
        <taxon>Streptomyces</taxon>
    </lineage>
</organism>
<reference evidence="1 2" key="1">
    <citation type="submission" date="2015-02" db="EMBL/GenBank/DDBJ databases">
        <title>Genome sequence of thermotolerant Streptomyces cyaneogriseus subsp. Noncyanogenus NMWT1, the producer of nematocidal antibiotics nemadectin.</title>
        <authorList>
            <person name="Wang H."/>
            <person name="Li C."/>
            <person name="Xiang W."/>
            <person name="Wang X."/>
        </authorList>
    </citation>
    <scope>NUCLEOTIDE SEQUENCE [LARGE SCALE GENOMIC DNA]</scope>
    <source>
        <strain evidence="1 2">NMWT 1</strain>
    </source>
</reference>
<evidence type="ECO:0000313" key="1">
    <source>
        <dbReference type="EMBL" id="AJP01667.1"/>
    </source>
</evidence>
<gene>
    <name evidence="1" type="ORF">TU94_09260</name>
</gene>
<keyword evidence="1" id="KW-0449">Lipoprotein</keyword>
<dbReference type="STRING" id="477245.TU94_09260"/>
<proteinExistence type="predicted"/>
<dbReference type="Proteomes" id="UP000032234">
    <property type="component" value="Chromosome"/>
</dbReference>
<accession>A0A0C5FP21</accession>
<keyword evidence="2" id="KW-1185">Reference proteome</keyword>
<protein>
    <submittedName>
        <fullName evidence="1">Lipoprotein</fullName>
    </submittedName>
</protein>
<dbReference type="KEGG" id="scw:TU94_09260"/>
<evidence type="ECO:0000313" key="2">
    <source>
        <dbReference type="Proteomes" id="UP000032234"/>
    </source>
</evidence>
<dbReference type="PATRIC" id="fig|477245.3.peg.1985"/>
<sequence>MLALCLLLVSLVGCGGRSSPDTATTEVQRLLDRRAAAVLARDEAAFARTGARSGFAGLREVPLDAWSYEVTRLDGAGDTATADVRLRYRLAGYDPAPATADRTLRLSRGHDGHWRVDSDRPAPGSGPLPWDQGTVRAVRGAYGLVLGVGQPAGTLRGFAELVDRAVPAVDDAWGASWPRRVVVLVPGSLQAMAALLGSPADSYRGIAAVTTGRTGGGASAPADRIVVNPDAYGQLGSLGRQVVLTHETTHVATRAHTGPATPLWLSEGYADWVGYRGSGRTLAQAAPELSRAVAAGQVPGALPRDEEFGFTEDAEGLARAYEAGWTACRMIAEHWGEQELGAFYRAVGAHERRAGAVEEAMATVLGTTPEAFTARWRDYLRTGLG</sequence>